<sequence length="463" mass="49766">MARAQELDVYFREHGRPSGPLHGLPVSLMDRFNVEGLDSTCGFASWIGKPKNVEDEGVLLRSLRQAGVLIYCKTNVPMGALMGETTNNIVGFTVNPCNTALSAGGASGGKIPKHALRGALLALGGSAVGIATDLVGSSRIPSAFTGLAALKTSEGRLSASGIETILKGLPVASGTIGIMSQDVQSVELVFKALLEDAPWRRDPDVIEMPWRPEKQYALQRRAGVPGQRSGRLVFGLLKCDGNVRPHPNIAEGLRHLEEALLEDGHEVLEWKPPPHAEAVENLLKIFGSASGPAIIEAIKASGEPPVSSMLALYDQQNVTCSSAADFWEMCQRRDDYRHAYANYWAQMDGCTASGRPIDGIIMPVAATSAAREGEFSYLAYSAIANVLDLPAFVFPVWRSGHSPSPGGFRHGDLSPYDCTVSETFREGDVQNMPVCLQVVCPRLQEESTLALAEVINDTMRARA</sequence>
<comment type="caution">
    <text evidence="4">The sequence shown here is derived from an EMBL/GenBank/DDBJ whole genome shotgun (WGS) entry which is preliminary data.</text>
</comment>
<dbReference type="Proteomes" id="UP000276864">
    <property type="component" value="Unassembled WGS sequence"/>
</dbReference>
<dbReference type="AlphaFoldDB" id="A0A3M6YMH1"/>
<evidence type="ECO:0000256" key="2">
    <source>
        <dbReference type="ARBA" id="ARBA00022801"/>
    </source>
</evidence>
<evidence type="ECO:0000259" key="3">
    <source>
        <dbReference type="Pfam" id="PF01425"/>
    </source>
</evidence>
<dbReference type="InterPro" id="IPR036928">
    <property type="entry name" value="AS_sf"/>
</dbReference>
<comment type="similarity">
    <text evidence="1">Belongs to the amidase family.</text>
</comment>
<accession>A0A3M6YMH1</accession>
<dbReference type="Gene3D" id="3.90.1300.10">
    <property type="entry name" value="Amidase signature (AS) domain"/>
    <property type="match status" value="1"/>
</dbReference>
<dbReference type="InterPro" id="IPR023631">
    <property type="entry name" value="Amidase_dom"/>
</dbReference>
<dbReference type="PANTHER" id="PTHR46072">
    <property type="entry name" value="AMIDASE-RELATED-RELATED"/>
    <property type="match status" value="1"/>
</dbReference>
<organism evidence="4 5">
    <name type="scientific">Hortaea werneckii</name>
    <name type="common">Black yeast</name>
    <name type="synonym">Cladosporium werneckii</name>
    <dbReference type="NCBI Taxonomy" id="91943"/>
    <lineage>
        <taxon>Eukaryota</taxon>
        <taxon>Fungi</taxon>
        <taxon>Dikarya</taxon>
        <taxon>Ascomycota</taxon>
        <taxon>Pezizomycotina</taxon>
        <taxon>Dothideomycetes</taxon>
        <taxon>Dothideomycetidae</taxon>
        <taxon>Mycosphaerellales</taxon>
        <taxon>Teratosphaeriaceae</taxon>
        <taxon>Hortaea</taxon>
    </lineage>
</organism>
<dbReference type="GO" id="GO:0016787">
    <property type="term" value="F:hydrolase activity"/>
    <property type="evidence" value="ECO:0007669"/>
    <property type="project" value="UniProtKB-KW"/>
</dbReference>
<feature type="domain" description="Amidase" evidence="3">
    <location>
        <begin position="2"/>
        <end position="449"/>
    </location>
</feature>
<protein>
    <recommendedName>
        <fullName evidence="3">Amidase domain-containing protein</fullName>
    </recommendedName>
</protein>
<dbReference type="EMBL" id="QWIM01003101">
    <property type="protein sequence ID" value="RMY04195.1"/>
    <property type="molecule type" value="Genomic_DNA"/>
</dbReference>
<dbReference type="SUPFAM" id="SSF75304">
    <property type="entry name" value="Amidase signature (AS) enzymes"/>
    <property type="match status" value="1"/>
</dbReference>
<dbReference type="Pfam" id="PF01425">
    <property type="entry name" value="Amidase"/>
    <property type="match status" value="1"/>
</dbReference>
<evidence type="ECO:0000256" key="1">
    <source>
        <dbReference type="ARBA" id="ARBA00009199"/>
    </source>
</evidence>
<reference evidence="4 5" key="1">
    <citation type="journal article" date="2018" name="BMC Genomics">
        <title>Genomic evidence for intraspecific hybridization in a clonal and extremely halotolerant yeast.</title>
        <authorList>
            <person name="Gostincar C."/>
            <person name="Stajich J.E."/>
            <person name="Zupancic J."/>
            <person name="Zalar P."/>
            <person name="Gunde-Cimerman N."/>
        </authorList>
    </citation>
    <scope>NUCLEOTIDE SEQUENCE [LARGE SCALE GENOMIC DNA]</scope>
    <source>
        <strain evidence="4 5">EXF-6651</strain>
    </source>
</reference>
<name>A0A3M6YMH1_HORWE</name>
<evidence type="ECO:0000313" key="5">
    <source>
        <dbReference type="Proteomes" id="UP000276864"/>
    </source>
</evidence>
<keyword evidence="2" id="KW-0378">Hydrolase</keyword>
<proteinExistence type="inferred from homology"/>
<dbReference type="VEuPathDB" id="FungiDB:BTJ68_03932"/>
<evidence type="ECO:0000313" key="4">
    <source>
        <dbReference type="EMBL" id="RMY04195.1"/>
    </source>
</evidence>
<gene>
    <name evidence="4" type="ORF">D0866_15376</name>
</gene>